<dbReference type="Gene3D" id="3.30.360.10">
    <property type="entry name" value="Dihydrodipicolinate Reductase, domain 2"/>
    <property type="match status" value="1"/>
</dbReference>
<keyword evidence="6" id="KW-1185">Reference proteome</keyword>
<dbReference type="GO" id="GO:0006740">
    <property type="term" value="P:NADPH regeneration"/>
    <property type="evidence" value="ECO:0007669"/>
    <property type="project" value="TreeGrafter"/>
</dbReference>
<dbReference type="PANTHER" id="PTHR42840">
    <property type="entry name" value="NAD(P)-BINDING ROSSMANN-FOLD SUPERFAMILY PROTEIN-RELATED"/>
    <property type="match status" value="1"/>
</dbReference>
<dbReference type="InterPro" id="IPR000683">
    <property type="entry name" value="Gfo/Idh/MocA-like_OxRdtase_N"/>
</dbReference>
<dbReference type="Proteomes" id="UP000625711">
    <property type="component" value="Unassembled WGS sequence"/>
</dbReference>
<dbReference type="EMBL" id="JAACXV010000222">
    <property type="protein sequence ID" value="KAF7281817.1"/>
    <property type="molecule type" value="Genomic_DNA"/>
</dbReference>
<accession>A0A834IXG8</accession>
<dbReference type="AlphaFoldDB" id="A0A834IXG8"/>
<protein>
    <submittedName>
        <fullName evidence="5">Uncharacterized protein</fullName>
    </submittedName>
</protein>
<name>A0A834IXG8_RHYFE</name>
<evidence type="ECO:0000313" key="6">
    <source>
        <dbReference type="Proteomes" id="UP000625711"/>
    </source>
</evidence>
<dbReference type="Gene3D" id="3.40.50.720">
    <property type="entry name" value="NAD(P)-binding Rossmann-like Domain"/>
    <property type="match status" value="1"/>
</dbReference>
<dbReference type="Pfam" id="PF22725">
    <property type="entry name" value="GFO_IDH_MocA_C3"/>
    <property type="match status" value="1"/>
</dbReference>
<evidence type="ECO:0000256" key="1">
    <source>
        <dbReference type="ARBA" id="ARBA00010928"/>
    </source>
</evidence>
<dbReference type="OrthoDB" id="64915at2759"/>
<dbReference type="SUPFAM" id="SSF55347">
    <property type="entry name" value="Glyceraldehyde-3-phosphate dehydrogenase-like, C-terminal domain"/>
    <property type="match status" value="1"/>
</dbReference>
<dbReference type="Pfam" id="PF01408">
    <property type="entry name" value="GFO_IDH_MocA"/>
    <property type="match status" value="1"/>
</dbReference>
<dbReference type="GO" id="GO:0000166">
    <property type="term" value="F:nucleotide binding"/>
    <property type="evidence" value="ECO:0007669"/>
    <property type="project" value="InterPro"/>
</dbReference>
<evidence type="ECO:0000259" key="3">
    <source>
        <dbReference type="Pfam" id="PF01408"/>
    </source>
</evidence>
<gene>
    <name evidence="5" type="ORF">GWI33_004251</name>
</gene>
<proteinExistence type="inferred from homology"/>
<evidence type="ECO:0000256" key="2">
    <source>
        <dbReference type="ARBA" id="ARBA00023002"/>
    </source>
</evidence>
<feature type="domain" description="GFO/IDH/MocA-like oxidoreductase" evidence="4">
    <location>
        <begin position="177"/>
        <end position="296"/>
    </location>
</feature>
<dbReference type="PANTHER" id="PTHR42840:SF3">
    <property type="entry name" value="BINDING ROSSMANN FOLD OXIDOREDUCTASE, PUTATIVE (AFU_ORTHOLOGUE AFUA_2G10240)-RELATED"/>
    <property type="match status" value="1"/>
</dbReference>
<keyword evidence="2" id="KW-0560">Oxidoreductase</keyword>
<comment type="similarity">
    <text evidence="1">Belongs to the Gfo/Idh/MocA family.</text>
</comment>
<evidence type="ECO:0000313" key="5">
    <source>
        <dbReference type="EMBL" id="KAF7281817.1"/>
    </source>
</evidence>
<organism evidence="5 6">
    <name type="scientific">Rhynchophorus ferrugineus</name>
    <name type="common">Red palm weevil</name>
    <name type="synonym">Curculio ferrugineus</name>
    <dbReference type="NCBI Taxonomy" id="354439"/>
    <lineage>
        <taxon>Eukaryota</taxon>
        <taxon>Metazoa</taxon>
        <taxon>Ecdysozoa</taxon>
        <taxon>Arthropoda</taxon>
        <taxon>Hexapoda</taxon>
        <taxon>Insecta</taxon>
        <taxon>Pterygota</taxon>
        <taxon>Neoptera</taxon>
        <taxon>Endopterygota</taxon>
        <taxon>Coleoptera</taxon>
        <taxon>Polyphaga</taxon>
        <taxon>Cucujiformia</taxon>
        <taxon>Curculionidae</taxon>
        <taxon>Dryophthorinae</taxon>
        <taxon>Rhynchophorus</taxon>
    </lineage>
</organism>
<dbReference type="InterPro" id="IPR036291">
    <property type="entry name" value="NAD(P)-bd_dom_sf"/>
</dbReference>
<dbReference type="GO" id="GO:0016491">
    <property type="term" value="F:oxidoreductase activity"/>
    <property type="evidence" value="ECO:0007669"/>
    <property type="project" value="UniProtKB-KW"/>
</dbReference>
<comment type="caution">
    <text evidence="5">The sequence shown here is derived from an EMBL/GenBank/DDBJ whole genome shotgun (WGS) entry which is preliminary data.</text>
</comment>
<dbReference type="GO" id="GO:0005737">
    <property type="term" value="C:cytoplasm"/>
    <property type="evidence" value="ECO:0007669"/>
    <property type="project" value="TreeGrafter"/>
</dbReference>
<evidence type="ECO:0000259" key="4">
    <source>
        <dbReference type="Pfam" id="PF22725"/>
    </source>
</evidence>
<feature type="domain" description="Gfo/Idh/MocA-like oxidoreductase N-terminal" evidence="3">
    <location>
        <begin position="46"/>
        <end position="166"/>
    </location>
</feature>
<reference evidence="5" key="1">
    <citation type="submission" date="2020-08" db="EMBL/GenBank/DDBJ databases">
        <title>Genome sequencing and assembly of the red palm weevil Rhynchophorus ferrugineus.</title>
        <authorList>
            <person name="Dias G.B."/>
            <person name="Bergman C.M."/>
            <person name="Manee M."/>
        </authorList>
    </citation>
    <scope>NUCLEOTIDE SEQUENCE</scope>
    <source>
        <strain evidence="5">AA-2017</strain>
        <tissue evidence="5">Whole larva</tissue>
    </source>
</reference>
<dbReference type="InterPro" id="IPR055170">
    <property type="entry name" value="GFO_IDH_MocA-like_dom"/>
</dbReference>
<dbReference type="SUPFAM" id="SSF51735">
    <property type="entry name" value="NAD(P)-binding Rossmann-fold domains"/>
    <property type="match status" value="1"/>
</dbReference>
<sequence length="387" mass="43661">MATLKYKLPSPYTTVASPPPVEDEAYTRHLQDLRLTSPSNNQTYGVAIFGIGRAGTIHLRNLLNNRRTELLYVVDDDVNKLQKIKNYYSINTNTTQLITSKDGKLVYQDPRVRFVVISSPTFTHEELIREALTNRKAVFCEKPIADNIESTIKMFQLAKQVNQPLFSAFNRRFDPSYLSLRNRVRAGEVGKVLTVKVHSRDSPLPTLEYLKISGGFFHDSCVHDIDQILFALGELPDKVVSFSHANIPEIKAIDDYDNISALLSFPSGANGIIDLNRHCTYGYEQRLEVFGEKGMLKAENKAALDNVEFYTEKGVSKVPIDYSFASRFKEAYEMEIEHFVEVLDGTTELRVTENTNLAVSKIATALEESARSGKIVHLTWTAKEAIN</sequence>